<dbReference type="SUPFAM" id="SSF48403">
    <property type="entry name" value="Ankyrin repeat"/>
    <property type="match status" value="1"/>
</dbReference>
<dbReference type="InterPro" id="IPR002110">
    <property type="entry name" value="Ankyrin_rpt"/>
</dbReference>
<name>A0A8B8AMT9_CRAVI</name>
<evidence type="ECO:0000313" key="3">
    <source>
        <dbReference type="RefSeq" id="XP_022292510.1"/>
    </source>
</evidence>
<keyword evidence="2" id="KW-1185">Reference proteome</keyword>
<protein>
    <submittedName>
        <fullName evidence="3">Phytochrome-interacting ankyrin-repeat protein 1-like isoform X1</fullName>
    </submittedName>
</protein>
<dbReference type="OrthoDB" id="6251518at2759"/>
<evidence type="ECO:0000313" key="2">
    <source>
        <dbReference type="Proteomes" id="UP000694844"/>
    </source>
</evidence>
<dbReference type="PROSITE" id="PS50088">
    <property type="entry name" value="ANK_REPEAT"/>
    <property type="match status" value="1"/>
</dbReference>
<organism evidence="2 3">
    <name type="scientific">Crassostrea virginica</name>
    <name type="common">Eastern oyster</name>
    <dbReference type="NCBI Taxonomy" id="6565"/>
    <lineage>
        <taxon>Eukaryota</taxon>
        <taxon>Metazoa</taxon>
        <taxon>Spiralia</taxon>
        <taxon>Lophotrochozoa</taxon>
        <taxon>Mollusca</taxon>
        <taxon>Bivalvia</taxon>
        <taxon>Autobranchia</taxon>
        <taxon>Pteriomorphia</taxon>
        <taxon>Ostreida</taxon>
        <taxon>Ostreoidea</taxon>
        <taxon>Ostreidae</taxon>
        <taxon>Crassostrea</taxon>
    </lineage>
</organism>
<proteinExistence type="predicted"/>
<keyword evidence="1" id="KW-0040">ANK repeat</keyword>
<gene>
    <name evidence="3" type="primary">LOC111103489</name>
</gene>
<feature type="repeat" description="ANK" evidence="1">
    <location>
        <begin position="61"/>
        <end position="93"/>
    </location>
</feature>
<dbReference type="InterPro" id="IPR036770">
    <property type="entry name" value="Ankyrin_rpt-contain_sf"/>
</dbReference>
<dbReference type="KEGG" id="cvn:111103489"/>
<dbReference type="GeneID" id="111103489"/>
<evidence type="ECO:0000256" key="1">
    <source>
        <dbReference type="PROSITE-ProRule" id="PRU00023"/>
    </source>
</evidence>
<dbReference type="RefSeq" id="XP_022292510.1">
    <property type="nucleotide sequence ID" value="XM_022436802.1"/>
</dbReference>
<dbReference type="Proteomes" id="UP000694844">
    <property type="component" value="Chromosome 7"/>
</dbReference>
<sequence>MTYCTIWEINPEMTTMLGPPHPVAMPTVTKTDKLRLAAAKGELEVVRDLLDSGTPLQPDKEGRTPLHFAAQNGHLNVVTVCSNMAATLMTRTM</sequence>
<dbReference type="Pfam" id="PF13637">
    <property type="entry name" value="Ank_4"/>
    <property type="match status" value="1"/>
</dbReference>
<dbReference type="AlphaFoldDB" id="A0A8B8AMT9"/>
<reference evidence="3" key="1">
    <citation type="submission" date="2025-08" db="UniProtKB">
        <authorList>
            <consortium name="RefSeq"/>
        </authorList>
    </citation>
    <scope>IDENTIFICATION</scope>
    <source>
        <tissue evidence="3">Whole sample</tissue>
    </source>
</reference>
<dbReference type="Gene3D" id="1.25.40.20">
    <property type="entry name" value="Ankyrin repeat-containing domain"/>
    <property type="match status" value="1"/>
</dbReference>
<accession>A0A8B8AMT9</accession>
<dbReference type="PROSITE" id="PS50297">
    <property type="entry name" value="ANK_REP_REGION"/>
    <property type="match status" value="1"/>
</dbReference>